<dbReference type="PROSITE" id="PS50222">
    <property type="entry name" value="EF_HAND_2"/>
    <property type="match status" value="3"/>
</dbReference>
<dbReference type="PROSITE" id="PS00018">
    <property type="entry name" value="EF_HAND_1"/>
    <property type="match status" value="3"/>
</dbReference>
<name>A0A4S8JMT3_MUSBA</name>
<dbReference type="InterPro" id="IPR002048">
    <property type="entry name" value="EF_hand_dom"/>
</dbReference>
<evidence type="ECO:0000259" key="3">
    <source>
        <dbReference type="PROSITE" id="PS50222"/>
    </source>
</evidence>
<feature type="domain" description="EF-hand" evidence="3">
    <location>
        <begin position="133"/>
        <end position="168"/>
    </location>
</feature>
<dbReference type="STRING" id="52838.A0A4S8JMT3"/>
<feature type="domain" description="EF-hand" evidence="3">
    <location>
        <begin position="206"/>
        <end position="241"/>
    </location>
</feature>
<reference evidence="4 5" key="1">
    <citation type="journal article" date="2019" name="Nat. Plants">
        <title>Genome sequencing of Musa balbisiana reveals subgenome evolution and function divergence in polyploid bananas.</title>
        <authorList>
            <person name="Yao X."/>
        </authorList>
    </citation>
    <scope>NUCLEOTIDE SEQUENCE [LARGE SCALE GENOMIC DNA]</scope>
    <source>
        <strain evidence="5">cv. DH-PKW</strain>
        <tissue evidence="4">Leaves</tissue>
    </source>
</reference>
<dbReference type="AlphaFoldDB" id="A0A4S8JMT3"/>
<dbReference type="InterPro" id="IPR011992">
    <property type="entry name" value="EF-hand-dom_pair"/>
</dbReference>
<proteinExistence type="predicted"/>
<keyword evidence="1" id="KW-0677">Repeat</keyword>
<dbReference type="GO" id="GO:0005509">
    <property type="term" value="F:calcium ion binding"/>
    <property type="evidence" value="ECO:0007669"/>
    <property type="project" value="InterPro"/>
</dbReference>
<dbReference type="Proteomes" id="UP000317650">
    <property type="component" value="Chromosome 1"/>
</dbReference>
<keyword evidence="5" id="KW-1185">Reference proteome</keyword>
<dbReference type="PANTHER" id="PTHR23048:SF0">
    <property type="entry name" value="CALMODULIN LIKE 3"/>
    <property type="match status" value="1"/>
</dbReference>
<evidence type="ECO:0000313" key="5">
    <source>
        <dbReference type="Proteomes" id="UP000317650"/>
    </source>
</evidence>
<dbReference type="InterPro" id="IPR050230">
    <property type="entry name" value="CALM/Myosin/TropC-like"/>
</dbReference>
<evidence type="ECO:0000313" key="4">
    <source>
        <dbReference type="EMBL" id="THU63573.1"/>
    </source>
</evidence>
<dbReference type="EMBL" id="PYDT01000004">
    <property type="protein sequence ID" value="THU63573.1"/>
    <property type="molecule type" value="Genomic_DNA"/>
</dbReference>
<dbReference type="SUPFAM" id="SSF47473">
    <property type="entry name" value="EF-hand"/>
    <property type="match status" value="1"/>
</dbReference>
<accession>A0A4S8JMT3</accession>
<evidence type="ECO:0000256" key="1">
    <source>
        <dbReference type="ARBA" id="ARBA00022737"/>
    </source>
</evidence>
<protein>
    <recommendedName>
        <fullName evidence="3">EF-hand domain-containing protein</fullName>
    </recommendedName>
</protein>
<sequence length="242" mass="27643">MLGNFFSTSRTKRFLHGSNITFLGSFAVAKEERYESTKKQGLAKKSLLLSETMSSLLFPPSLSLQKRVRLPLVAVLTVSWTSQLSFKRLSPSLTKMEMVFCYQSFLPFVLVLLCGCITLEELATVIRPLGHNPTEQELQDMIREVDVNGNGTIEFNEFFNIMAWKMKEAEAEEEMREAFKVFDKDQNGYISATELMSVMINLGEKVTDDEVMEMIREADINGDGHVDFYEFSEMMMAVQTKF</sequence>
<dbReference type="GO" id="GO:0016460">
    <property type="term" value="C:myosin II complex"/>
    <property type="evidence" value="ECO:0007669"/>
    <property type="project" value="TreeGrafter"/>
</dbReference>
<keyword evidence="2" id="KW-0106">Calcium</keyword>
<dbReference type="SMART" id="SM00054">
    <property type="entry name" value="EFh"/>
    <property type="match status" value="3"/>
</dbReference>
<dbReference type="Gene3D" id="1.10.238.10">
    <property type="entry name" value="EF-hand"/>
    <property type="match status" value="2"/>
</dbReference>
<organism evidence="4 5">
    <name type="scientific">Musa balbisiana</name>
    <name type="common">Banana</name>
    <dbReference type="NCBI Taxonomy" id="52838"/>
    <lineage>
        <taxon>Eukaryota</taxon>
        <taxon>Viridiplantae</taxon>
        <taxon>Streptophyta</taxon>
        <taxon>Embryophyta</taxon>
        <taxon>Tracheophyta</taxon>
        <taxon>Spermatophyta</taxon>
        <taxon>Magnoliopsida</taxon>
        <taxon>Liliopsida</taxon>
        <taxon>Zingiberales</taxon>
        <taxon>Musaceae</taxon>
        <taxon>Musa</taxon>
    </lineage>
</organism>
<dbReference type="Pfam" id="PF13499">
    <property type="entry name" value="EF-hand_7"/>
    <property type="match status" value="2"/>
</dbReference>
<dbReference type="CDD" id="cd00051">
    <property type="entry name" value="EFh"/>
    <property type="match status" value="2"/>
</dbReference>
<feature type="domain" description="EF-hand" evidence="3">
    <location>
        <begin position="170"/>
        <end position="205"/>
    </location>
</feature>
<comment type="caution">
    <text evidence="4">The sequence shown here is derived from an EMBL/GenBank/DDBJ whole genome shotgun (WGS) entry which is preliminary data.</text>
</comment>
<dbReference type="InterPro" id="IPR018247">
    <property type="entry name" value="EF_Hand_1_Ca_BS"/>
</dbReference>
<dbReference type="FunFam" id="1.10.238.10:FF:000001">
    <property type="entry name" value="Calmodulin 1"/>
    <property type="match status" value="1"/>
</dbReference>
<evidence type="ECO:0000256" key="2">
    <source>
        <dbReference type="ARBA" id="ARBA00022837"/>
    </source>
</evidence>
<gene>
    <name evidence="4" type="ORF">C4D60_Mb01t17250</name>
</gene>
<dbReference type="PANTHER" id="PTHR23048">
    <property type="entry name" value="MYOSIN LIGHT CHAIN 1, 3"/>
    <property type="match status" value="1"/>
</dbReference>